<accession>A0ABP1R305</accession>
<evidence type="ECO:0000313" key="6">
    <source>
        <dbReference type="Proteomes" id="UP001642540"/>
    </source>
</evidence>
<reference evidence="5 6" key="1">
    <citation type="submission" date="2024-08" db="EMBL/GenBank/DDBJ databases">
        <authorList>
            <person name="Cucini C."/>
            <person name="Frati F."/>
        </authorList>
    </citation>
    <scope>NUCLEOTIDE SEQUENCE [LARGE SCALE GENOMIC DNA]</scope>
</reference>
<dbReference type="Pfam" id="PF01168">
    <property type="entry name" value="Ala_racemase_N"/>
    <property type="match status" value="1"/>
</dbReference>
<dbReference type="InterPro" id="IPR001608">
    <property type="entry name" value="Ala_racemase_N"/>
</dbReference>
<feature type="modified residue" description="N6-(pyridoxal phosphate)lysine" evidence="2">
    <location>
        <position position="54"/>
    </location>
</feature>
<proteinExistence type="inferred from homology"/>
<evidence type="ECO:0000256" key="3">
    <source>
        <dbReference type="RuleBase" id="RU004514"/>
    </source>
</evidence>
<keyword evidence="1 2" id="KW-0663">Pyridoxal phosphate</keyword>
<organism evidence="5 6">
    <name type="scientific">Orchesella dallaii</name>
    <dbReference type="NCBI Taxonomy" id="48710"/>
    <lineage>
        <taxon>Eukaryota</taxon>
        <taxon>Metazoa</taxon>
        <taxon>Ecdysozoa</taxon>
        <taxon>Arthropoda</taxon>
        <taxon>Hexapoda</taxon>
        <taxon>Collembola</taxon>
        <taxon>Entomobryomorpha</taxon>
        <taxon>Entomobryoidea</taxon>
        <taxon>Orchesellidae</taxon>
        <taxon>Orchesellinae</taxon>
        <taxon>Orchesella</taxon>
    </lineage>
</organism>
<dbReference type="CDD" id="cd06822">
    <property type="entry name" value="PLPDE_III_YBL036c_euk"/>
    <property type="match status" value="1"/>
</dbReference>
<dbReference type="NCBIfam" id="TIGR00044">
    <property type="entry name" value="YggS family pyridoxal phosphate-dependent enzyme"/>
    <property type="match status" value="1"/>
</dbReference>
<gene>
    <name evidence="5" type="ORF">ODALV1_LOCUS16675</name>
</gene>
<evidence type="ECO:0000256" key="1">
    <source>
        <dbReference type="ARBA" id="ARBA00022898"/>
    </source>
</evidence>
<dbReference type="HAMAP" id="MF_02087">
    <property type="entry name" value="PLP_homeostasis"/>
    <property type="match status" value="1"/>
</dbReference>
<protein>
    <recommendedName>
        <fullName evidence="2">Pyridoxal phosphate homeostasis protein</fullName>
        <shortName evidence="2">PLP homeostasis protein</shortName>
    </recommendedName>
</protein>
<dbReference type="InterPro" id="IPR011078">
    <property type="entry name" value="PyrdxlP_homeostasis"/>
</dbReference>
<comment type="similarity">
    <text evidence="2 3">Belongs to the pyridoxal phosphate-binding protein YggS/PROSC family.</text>
</comment>
<comment type="function">
    <text evidence="2">Pyridoxal 5'-phosphate (PLP)-binding protein, which may be involved in intracellular homeostatic regulation of pyridoxal 5'-phosphate (PLP), the active form of vitamin B6.</text>
</comment>
<feature type="domain" description="Alanine racemase N-terminal" evidence="4">
    <location>
        <begin position="39"/>
        <end position="258"/>
    </location>
</feature>
<evidence type="ECO:0000259" key="4">
    <source>
        <dbReference type="Pfam" id="PF01168"/>
    </source>
</evidence>
<name>A0ABP1R305_9HEXA</name>
<comment type="caution">
    <text evidence="5">The sequence shown here is derived from an EMBL/GenBank/DDBJ whole genome shotgun (WGS) entry which is preliminary data.</text>
</comment>
<dbReference type="PIRSF" id="PIRSF004848">
    <property type="entry name" value="YBL036c_PLPDEIII"/>
    <property type="match status" value="1"/>
</dbReference>
<keyword evidence="6" id="KW-1185">Reference proteome</keyword>
<dbReference type="PROSITE" id="PS01211">
    <property type="entry name" value="UPF0001"/>
    <property type="match status" value="1"/>
</dbReference>
<evidence type="ECO:0000313" key="5">
    <source>
        <dbReference type="EMBL" id="CAL8114952.1"/>
    </source>
</evidence>
<dbReference type="SUPFAM" id="SSF51419">
    <property type="entry name" value="PLP-binding barrel"/>
    <property type="match status" value="1"/>
</dbReference>
<dbReference type="EMBL" id="CAXLJM020000051">
    <property type="protein sequence ID" value="CAL8114952.1"/>
    <property type="molecule type" value="Genomic_DNA"/>
</dbReference>
<dbReference type="PANTHER" id="PTHR10146:SF14">
    <property type="entry name" value="PYRIDOXAL PHOSPHATE HOMEOSTASIS PROTEIN"/>
    <property type="match status" value="1"/>
</dbReference>
<dbReference type="Gene3D" id="3.20.20.10">
    <property type="entry name" value="Alanine racemase"/>
    <property type="match status" value="1"/>
</dbReference>
<dbReference type="InterPro" id="IPR029066">
    <property type="entry name" value="PLP-binding_barrel"/>
</dbReference>
<dbReference type="Proteomes" id="UP001642540">
    <property type="component" value="Unassembled WGS sequence"/>
</dbReference>
<dbReference type="PANTHER" id="PTHR10146">
    <property type="entry name" value="PROLINE SYNTHETASE CO-TRANSCRIBED BACTERIAL HOMOLOG PROTEIN"/>
    <property type="match status" value="1"/>
</dbReference>
<evidence type="ECO:0000256" key="2">
    <source>
        <dbReference type="HAMAP-Rule" id="MF_03225"/>
    </source>
</evidence>
<sequence length="264" mass="29201">MSRYLKTGLVKMSELAEIAGNIATVRERIATACAKRSPELQSVCEQPRLVAVSKKKSLQHVLRAYEAGVENFGENYVQELVEKASCSEMENCPNIKFHFIGHLQKNKVSKLLSAGDRLFMIETIDSAPLAKHVNDAVAKRKVETPLNVMLQINTSGEDSKSGAEPDSCVTIAKFIIEECKQLNLKGLMTIGSWEQSTSDSDENKDFKLLSSLREKVCKELNLERKNVELSMGMSADYEDAIVQGSTNVRVGSFIFGARVPPPET</sequence>